<evidence type="ECO:0000256" key="1">
    <source>
        <dbReference type="PROSITE-ProRule" id="PRU00708"/>
    </source>
</evidence>
<organism evidence="3 4">
    <name type="scientific">Ectocarpus siliculosus</name>
    <name type="common">Brown alga</name>
    <name type="synonym">Conferva siliculosa</name>
    <dbReference type="NCBI Taxonomy" id="2880"/>
    <lineage>
        <taxon>Eukaryota</taxon>
        <taxon>Sar</taxon>
        <taxon>Stramenopiles</taxon>
        <taxon>Ochrophyta</taxon>
        <taxon>PX clade</taxon>
        <taxon>Phaeophyceae</taxon>
        <taxon>Ectocarpales</taxon>
        <taxon>Ectocarpaceae</taxon>
        <taxon>Ectocarpus</taxon>
    </lineage>
</organism>
<dbReference type="InterPro" id="IPR002885">
    <property type="entry name" value="PPR_rpt"/>
</dbReference>
<dbReference type="EMBL" id="FN649760">
    <property type="protein sequence ID" value="CBJ32720.1"/>
    <property type="molecule type" value="Genomic_DNA"/>
</dbReference>
<dbReference type="InterPro" id="IPR011990">
    <property type="entry name" value="TPR-like_helical_dom_sf"/>
</dbReference>
<keyword evidence="4" id="KW-1185">Reference proteome</keyword>
<evidence type="ECO:0000256" key="2">
    <source>
        <dbReference type="SAM" id="MobiDB-lite"/>
    </source>
</evidence>
<dbReference type="eggNOG" id="KOG4197">
    <property type="taxonomic scope" value="Eukaryota"/>
</dbReference>
<dbReference type="Pfam" id="PF01535">
    <property type="entry name" value="PPR"/>
    <property type="match status" value="1"/>
</dbReference>
<dbReference type="NCBIfam" id="TIGR00756">
    <property type="entry name" value="PPR"/>
    <property type="match status" value="2"/>
</dbReference>
<dbReference type="GO" id="GO:0003729">
    <property type="term" value="F:mRNA binding"/>
    <property type="evidence" value="ECO:0007669"/>
    <property type="project" value="TreeGrafter"/>
</dbReference>
<reference evidence="3 4" key="1">
    <citation type="journal article" date="2010" name="Nature">
        <title>The Ectocarpus genome and the independent evolution of multicellularity in brown algae.</title>
        <authorList>
            <person name="Cock J.M."/>
            <person name="Sterck L."/>
            <person name="Rouze P."/>
            <person name="Scornet D."/>
            <person name="Allen A.E."/>
            <person name="Amoutzias G."/>
            <person name="Anthouard V."/>
            <person name="Artiguenave F."/>
            <person name="Aury J.M."/>
            <person name="Badger J.H."/>
            <person name="Beszteri B."/>
            <person name="Billiau K."/>
            <person name="Bonnet E."/>
            <person name="Bothwell J.H."/>
            <person name="Bowler C."/>
            <person name="Boyen C."/>
            <person name="Brownlee C."/>
            <person name="Carrano C.J."/>
            <person name="Charrier B."/>
            <person name="Cho G.Y."/>
            <person name="Coelho S.M."/>
            <person name="Collen J."/>
            <person name="Corre E."/>
            <person name="Da Silva C."/>
            <person name="Delage L."/>
            <person name="Delaroque N."/>
            <person name="Dittami S.M."/>
            <person name="Doulbeau S."/>
            <person name="Elias M."/>
            <person name="Farnham G."/>
            <person name="Gachon C.M."/>
            <person name="Gschloessl B."/>
            <person name="Heesch S."/>
            <person name="Jabbari K."/>
            <person name="Jubin C."/>
            <person name="Kawai H."/>
            <person name="Kimura K."/>
            <person name="Kloareg B."/>
            <person name="Kupper F.C."/>
            <person name="Lang D."/>
            <person name="Le Bail A."/>
            <person name="Leblanc C."/>
            <person name="Lerouge P."/>
            <person name="Lohr M."/>
            <person name="Lopez P.J."/>
            <person name="Martens C."/>
            <person name="Maumus F."/>
            <person name="Michel G."/>
            <person name="Miranda-Saavedra D."/>
            <person name="Morales J."/>
            <person name="Moreau H."/>
            <person name="Motomura T."/>
            <person name="Nagasato C."/>
            <person name="Napoli C.A."/>
            <person name="Nelson D.R."/>
            <person name="Nyvall-Collen P."/>
            <person name="Peters A.F."/>
            <person name="Pommier C."/>
            <person name="Potin P."/>
            <person name="Poulain J."/>
            <person name="Quesneville H."/>
            <person name="Read B."/>
            <person name="Rensing S.A."/>
            <person name="Ritter A."/>
            <person name="Rousvoal S."/>
            <person name="Samanta M."/>
            <person name="Samson G."/>
            <person name="Schroeder D.C."/>
            <person name="Segurens B."/>
            <person name="Strittmatter M."/>
            <person name="Tonon T."/>
            <person name="Tregear J.W."/>
            <person name="Valentin K."/>
            <person name="von Dassow P."/>
            <person name="Yamagishi T."/>
            <person name="Van de Peer Y."/>
            <person name="Wincker P."/>
        </authorList>
    </citation>
    <scope>NUCLEOTIDE SEQUENCE [LARGE SCALE GENOMIC DNA]</scope>
    <source>
        <strain evidence="4">Ec32 / CCAP1310/4</strain>
    </source>
</reference>
<feature type="region of interest" description="Disordered" evidence="2">
    <location>
        <begin position="851"/>
        <end position="881"/>
    </location>
</feature>
<dbReference type="Proteomes" id="UP000002630">
    <property type="component" value="Unassembled WGS sequence"/>
</dbReference>
<feature type="repeat" description="PPR" evidence="1">
    <location>
        <begin position="291"/>
        <end position="325"/>
    </location>
</feature>
<dbReference type="PANTHER" id="PTHR47938:SF35">
    <property type="entry name" value="PENTATRICOPEPTIDE REPEAT-CONTAINING PROTEIN 4, MITOCHONDRIAL-RELATED"/>
    <property type="match status" value="1"/>
</dbReference>
<dbReference type="PANTHER" id="PTHR47938">
    <property type="entry name" value="RESPIRATORY COMPLEX I CHAPERONE (CIA84), PUTATIVE (AFU_ORTHOLOGUE AFUA_2G06020)-RELATED"/>
    <property type="match status" value="1"/>
</dbReference>
<dbReference type="OrthoDB" id="1731741at2759"/>
<sequence>MFDRRPATLGRDVGRMVRSGQDFLSPEIVDLMVSASTRSTVGSPPLLADTAGVDVFAVIAKAYHRLRRHDLTLQLCEAFEESTGEPLVPSTPQGLVWLLGAMRRRSTTAPRSGRRPGRHDREGEGGREVKEVLRRYEEGGKDVPVVAYKAAVEALAGCHCTVALEMAQEARSKLGDSAEGLCEVYVAVMKQCIEQQEPDVMRDVLEERIQAGGTMAPDARAYELALGCLGKARRMSEALELFGEMLESGVQPNAIAINHMLSGCARDADKFWRHANTIFEGMAQRWGVAPNVYHYTSLVTCLLKAGQWSEAIALTDKMEGEGIPPNSRFLDHMMQASVAAKQWVTAEAIFRAMTEKYGHSNVVTRQSTMDFIQSMVMQKKLRKVISYVARIQDLPLKGPSRSKGRKNTMDTALLKWFRAIPGVSSEAMAGVLMTMLDKGVRLHPDSYSVVISKANQDGNKELSGTLYKMLLAANAAPSLSAANAAIKGSATIDEALATVETLREQGLSPDKFTFAALLHCCSAAVGDDLQGQRATEVWEAMCGEGIRPHGGMLASYLLSLMRSADWKTALDVRERYRGDEEEFQLSHAERHVHKLDFVAREEAVVDGVVANGLVDNKQPDLALAYVLEVLKAREEEGASDIGSDSDLKHFIDEDNHTVLAGIRACKQVGSCETAMGLLEACEARWARGPLERDAGRGDGGEEGQWAQHEWRQMLVRTRLSRRRLYDCLISVLDEKDHDFGDIRRVLERGMRNGAVSLMKDQQGGTSADQAVDFHGWSTRSAGCIVRCIIEDLTLGQDFLHRTGQYDLGRAALAQGLREFGNVSDRWHVDSPDPRGRRREFADGVTPARFAEREYGKGRKRNPESTPRWVKPEGGWDGCGSDESQARWWEKQKRLSLVVGRPRPPPCIRNAVEEFCMLGVSPPLRVQKAASNPGILTIEPEDVQAWLGRNPRILS</sequence>
<dbReference type="AlphaFoldDB" id="D7FZA3"/>
<evidence type="ECO:0000313" key="4">
    <source>
        <dbReference type="Proteomes" id="UP000002630"/>
    </source>
</evidence>
<feature type="compositionally biased region" description="Basic residues" evidence="2">
    <location>
        <begin position="106"/>
        <end position="118"/>
    </location>
</feature>
<feature type="compositionally biased region" description="Basic and acidic residues" evidence="2">
    <location>
        <begin position="851"/>
        <end position="862"/>
    </location>
</feature>
<evidence type="ECO:0000313" key="3">
    <source>
        <dbReference type="EMBL" id="CBJ32720.1"/>
    </source>
</evidence>
<evidence type="ECO:0008006" key="5">
    <source>
        <dbReference type="Google" id="ProtNLM"/>
    </source>
</evidence>
<accession>D7FZA3</accession>
<dbReference type="InParanoid" id="D7FZA3"/>
<feature type="repeat" description="PPR" evidence="1">
    <location>
        <begin position="218"/>
        <end position="252"/>
    </location>
</feature>
<protein>
    <recommendedName>
        <fullName evidence="5">Pentacotripeptide-repeat region of PRORP domain-containing protein</fullName>
    </recommendedName>
</protein>
<proteinExistence type="predicted"/>
<feature type="region of interest" description="Disordered" evidence="2">
    <location>
        <begin position="106"/>
        <end position="127"/>
    </location>
</feature>
<dbReference type="PROSITE" id="PS51375">
    <property type="entry name" value="PPR"/>
    <property type="match status" value="2"/>
</dbReference>
<dbReference type="STRING" id="2880.D7FZA3"/>
<dbReference type="Gene3D" id="1.25.40.10">
    <property type="entry name" value="Tetratricopeptide repeat domain"/>
    <property type="match status" value="3"/>
</dbReference>
<dbReference type="Pfam" id="PF13041">
    <property type="entry name" value="PPR_2"/>
    <property type="match status" value="1"/>
</dbReference>
<gene>
    <name evidence="3" type="ORF">Esi_0359_0010</name>
</gene>
<name>D7FZA3_ECTSI</name>